<dbReference type="OrthoDB" id="5869161at2759"/>
<proteinExistence type="predicted"/>
<protein>
    <submittedName>
        <fullName evidence="1">Uncharacterized protein</fullName>
    </submittedName>
</protein>
<sequence>MPRSVLRFYRDRDYGVVSHQNLVEGSSSSEEESTELDNFVVDEMDADSFESIENEESDMFTVLKTVPDEILTFVAASCFERISDSGFRRFLSSQNEDFKRDAMKLWKNNLSEFSKHFICNSCIEVQNSKTWYCIQNRPRFHNAIFSCGAVIKYIRIGGMSQLVDLVAQYIEKIREVRRNLKTGSDTTHNLNSSHFKKLWKNEKGNMMIMTLLASIDGVSLSGNTKNKLWPLTFSLVDLPTAEMQRATNMVLHGIAEGTENPSTTFWNKIVPMVYTDVEGSRHAIGNATIQFMIGSWIADQPAKRSLFGFKACNGESSCFYGLCSGTHHKKQGPNRETERPDELIILDATNGTNGIGTIPPRIVDFVLPYDTVLDLLHNAAEGIFSIVIRGKLKYITEIEIVIFSESLASGSSQPRSDLFQNDRSVYLKFCDEVIVPSQFEVKNITNCSEKLLFFRVHFGLAALSNDSLKPEARITICSLMLILNILYTNAPSSSNRFFAHLTGAARRALEQASPTYMGTKTHEFLCHLPYVIEKFGNVAPLSTFCFEHFYKHSLKGFSAQKTTGFTEAAVSRVILHSSIRREIVLRSRQNPSQTLSNFLLATPSMREFEISWKNPIKHLEVEDQMAELQNFELYASLFLSVGRLQSRYKQKYPNKNEILFAKNGSGIHCCYRFIAVCVSGSTTKVIGERIRDHNPSTTYPLLQKVRDEMSHPLNTYGHNVLNQFKSFNGIVHGRPSGERELLEVNWIQGVGGVLPNGPDSYFLQLNGALVHH</sequence>
<keyword evidence="2" id="KW-1185">Reference proteome</keyword>
<dbReference type="PANTHER" id="PTHR22921:SF27">
    <property type="entry name" value="C2H2-TYPE DOMAIN-CONTAINING PROTEIN-RELATED"/>
    <property type="match status" value="1"/>
</dbReference>
<name>E3N0Z5_CAERE</name>
<dbReference type="Pfam" id="PF06869">
    <property type="entry name" value="DUF1258"/>
    <property type="match status" value="1"/>
</dbReference>
<dbReference type="InParanoid" id="E3N0Z5"/>
<organism evidence="2">
    <name type="scientific">Caenorhabditis remanei</name>
    <name type="common">Caenorhabditis vulgaris</name>
    <dbReference type="NCBI Taxonomy" id="31234"/>
    <lineage>
        <taxon>Eukaryota</taxon>
        <taxon>Metazoa</taxon>
        <taxon>Ecdysozoa</taxon>
        <taxon>Nematoda</taxon>
        <taxon>Chromadorea</taxon>
        <taxon>Rhabditida</taxon>
        <taxon>Rhabditina</taxon>
        <taxon>Rhabditomorpha</taxon>
        <taxon>Rhabditoidea</taxon>
        <taxon>Rhabditidae</taxon>
        <taxon>Peloderinae</taxon>
        <taxon>Caenorhabditis</taxon>
    </lineage>
</organism>
<dbReference type="AlphaFoldDB" id="E3N0Z5"/>
<accession>E3N0Z5</accession>
<dbReference type="eggNOG" id="ENOG502TFMR">
    <property type="taxonomic scope" value="Eukaryota"/>
</dbReference>
<dbReference type="Proteomes" id="UP000008281">
    <property type="component" value="Unassembled WGS sequence"/>
</dbReference>
<dbReference type="OMA" id="MSTKTHE"/>
<dbReference type="PANTHER" id="PTHR22921">
    <property type="entry name" value="PROTEIN CBG20088-RELATED"/>
    <property type="match status" value="1"/>
</dbReference>
<evidence type="ECO:0000313" key="2">
    <source>
        <dbReference type="Proteomes" id="UP000008281"/>
    </source>
</evidence>
<gene>
    <name evidence="1" type="ORF">CRE_12918</name>
</gene>
<reference evidence="1" key="1">
    <citation type="submission" date="2007-07" db="EMBL/GenBank/DDBJ databases">
        <title>PCAP assembly of the Caenorhabditis remanei genome.</title>
        <authorList>
            <consortium name="The Caenorhabditis remanei Sequencing Consortium"/>
            <person name="Wilson R.K."/>
        </authorList>
    </citation>
    <scope>NUCLEOTIDE SEQUENCE [LARGE SCALE GENOMIC DNA]</scope>
    <source>
        <strain evidence="1">PB4641</strain>
    </source>
</reference>
<dbReference type="EMBL" id="DS268507">
    <property type="protein sequence ID" value="EFO83147.1"/>
    <property type="molecule type" value="Genomic_DNA"/>
</dbReference>
<dbReference type="STRING" id="31234.E3N0Z5"/>
<evidence type="ECO:0000313" key="1">
    <source>
        <dbReference type="EMBL" id="EFO83147.1"/>
    </source>
</evidence>
<dbReference type="InterPro" id="IPR009667">
    <property type="entry name" value="DUF1258"/>
</dbReference>
<dbReference type="HOGENOM" id="CLU_028493_0_0_1"/>